<comment type="caution">
    <text evidence="2">The sequence shown here is derived from an EMBL/GenBank/DDBJ whole genome shotgun (WGS) entry which is preliminary data.</text>
</comment>
<sequence>MEGGDACKLLRCTGGVQHKTITNRIMLRFRPIAPKPVNGDSVSGKIDNAGNKGSVTLQLMPESADLEKSTVGVAVLEVEENGCSSRVVGSGGVDSLPGKKGYSSGVMCDGGTAVGLVVKEGLEFPRGRGAFSCRVGLQYVDGKGKKKQWRMVPSDVWNMSSGRLAWRLDVKAALTLGL</sequence>
<reference evidence="2" key="1">
    <citation type="submission" date="2019-09" db="EMBL/GenBank/DDBJ databases">
        <title>Draft genome information of white flower Hibiscus syriacus.</title>
        <authorList>
            <person name="Kim Y.-M."/>
        </authorList>
    </citation>
    <scope>NUCLEOTIDE SEQUENCE [LARGE SCALE GENOMIC DNA]</scope>
    <source>
        <strain evidence="2">YM2019G1</strain>
    </source>
</reference>
<proteinExistence type="predicted"/>
<dbReference type="EMBL" id="VEPZ02001110">
    <property type="protein sequence ID" value="KAE8694398.1"/>
    <property type="molecule type" value="Genomic_DNA"/>
</dbReference>
<name>A0A6A2ZR84_HIBSY</name>
<dbReference type="Proteomes" id="UP000436088">
    <property type="component" value="Unassembled WGS sequence"/>
</dbReference>
<dbReference type="AlphaFoldDB" id="A0A6A2ZR84"/>
<evidence type="ECO:0000313" key="2">
    <source>
        <dbReference type="EMBL" id="KAE8694398.1"/>
    </source>
</evidence>
<feature type="domain" description="DUF7950" evidence="1">
    <location>
        <begin position="112"/>
        <end position="175"/>
    </location>
</feature>
<dbReference type="Pfam" id="PF25821">
    <property type="entry name" value="DUF7950"/>
    <property type="match status" value="1"/>
</dbReference>
<dbReference type="PANTHER" id="PTHR33595:SF26">
    <property type="entry name" value="(RAPE) HYPOTHETICAL PROTEIN"/>
    <property type="match status" value="1"/>
</dbReference>
<organism evidence="2 3">
    <name type="scientific">Hibiscus syriacus</name>
    <name type="common">Rose of Sharon</name>
    <dbReference type="NCBI Taxonomy" id="106335"/>
    <lineage>
        <taxon>Eukaryota</taxon>
        <taxon>Viridiplantae</taxon>
        <taxon>Streptophyta</taxon>
        <taxon>Embryophyta</taxon>
        <taxon>Tracheophyta</taxon>
        <taxon>Spermatophyta</taxon>
        <taxon>Magnoliopsida</taxon>
        <taxon>eudicotyledons</taxon>
        <taxon>Gunneridae</taxon>
        <taxon>Pentapetalae</taxon>
        <taxon>rosids</taxon>
        <taxon>malvids</taxon>
        <taxon>Malvales</taxon>
        <taxon>Malvaceae</taxon>
        <taxon>Malvoideae</taxon>
        <taxon>Hibiscus</taxon>
    </lineage>
</organism>
<gene>
    <name evidence="2" type="ORF">F3Y22_tig00110783pilonHSYRG00153</name>
</gene>
<accession>A0A6A2ZR84</accession>
<dbReference type="InterPro" id="IPR057710">
    <property type="entry name" value="DUF7950"/>
</dbReference>
<dbReference type="PANTHER" id="PTHR33595">
    <property type="entry name" value="VON WILLEBRAND FACTOR A DOMAIN PROTEIN"/>
    <property type="match status" value="1"/>
</dbReference>
<protein>
    <recommendedName>
        <fullName evidence="1">DUF7950 domain-containing protein</fullName>
    </recommendedName>
</protein>
<evidence type="ECO:0000313" key="3">
    <source>
        <dbReference type="Proteomes" id="UP000436088"/>
    </source>
</evidence>
<keyword evidence="3" id="KW-1185">Reference proteome</keyword>
<evidence type="ECO:0000259" key="1">
    <source>
        <dbReference type="Pfam" id="PF25821"/>
    </source>
</evidence>